<organism evidence="2 3">
    <name type="scientific">Etheostoma spectabile</name>
    <name type="common">orangethroat darter</name>
    <dbReference type="NCBI Taxonomy" id="54343"/>
    <lineage>
        <taxon>Eukaryota</taxon>
        <taxon>Metazoa</taxon>
        <taxon>Chordata</taxon>
        <taxon>Craniata</taxon>
        <taxon>Vertebrata</taxon>
        <taxon>Euteleostomi</taxon>
        <taxon>Actinopterygii</taxon>
        <taxon>Neopterygii</taxon>
        <taxon>Teleostei</taxon>
        <taxon>Neoteleostei</taxon>
        <taxon>Acanthomorphata</taxon>
        <taxon>Eupercaria</taxon>
        <taxon>Perciformes</taxon>
        <taxon>Percoidei</taxon>
        <taxon>Percidae</taxon>
        <taxon>Etheostomatinae</taxon>
        <taxon>Etheostoma</taxon>
    </lineage>
</organism>
<proteinExistence type="predicted"/>
<gene>
    <name evidence="2" type="ORF">FQN60_012618</name>
</gene>
<dbReference type="EMBL" id="VOFY01000009">
    <property type="protein sequence ID" value="KAA8589253.1"/>
    <property type="molecule type" value="Genomic_DNA"/>
</dbReference>
<evidence type="ECO:0000313" key="3">
    <source>
        <dbReference type="Proteomes" id="UP000327493"/>
    </source>
</evidence>
<comment type="caution">
    <text evidence="2">The sequence shown here is derived from an EMBL/GenBank/DDBJ whole genome shotgun (WGS) entry which is preliminary data.</text>
</comment>
<feature type="compositionally biased region" description="Basic and acidic residues" evidence="1">
    <location>
        <begin position="10"/>
        <end position="23"/>
    </location>
</feature>
<keyword evidence="3" id="KW-1185">Reference proteome</keyword>
<name>A0A5J5D894_9PERO</name>
<dbReference type="Proteomes" id="UP000327493">
    <property type="component" value="Chromosome 9"/>
</dbReference>
<dbReference type="AlphaFoldDB" id="A0A5J5D894"/>
<reference evidence="2 3" key="1">
    <citation type="submission" date="2019-08" db="EMBL/GenBank/DDBJ databases">
        <title>A chromosome-level genome assembly, high-density linkage maps, and genome scans reveal the genomic architecture of hybrid incompatibilities underlying speciation via character displacement in darters (Percidae: Etheostominae).</title>
        <authorList>
            <person name="Moran R.L."/>
            <person name="Catchen J.M."/>
            <person name="Fuller R.C."/>
        </authorList>
    </citation>
    <scope>NUCLEOTIDE SEQUENCE [LARGE SCALE GENOMIC DNA]</scope>
    <source>
        <strain evidence="2">EspeVRDwgs_2016</strain>
        <tissue evidence="2">Muscle</tissue>
    </source>
</reference>
<feature type="region of interest" description="Disordered" evidence="1">
    <location>
        <begin position="1"/>
        <end position="23"/>
    </location>
</feature>
<accession>A0A5J5D894</accession>
<evidence type="ECO:0000256" key="1">
    <source>
        <dbReference type="SAM" id="MobiDB-lite"/>
    </source>
</evidence>
<evidence type="ECO:0000313" key="2">
    <source>
        <dbReference type="EMBL" id="KAA8589253.1"/>
    </source>
</evidence>
<sequence length="61" mass="6893">MQIASQETPGDVKEKLAGRQREANEYNENAVKKYSRIDCAVGVCKKLVSHFSHSWKARDAL</sequence>
<protein>
    <submittedName>
        <fullName evidence="2">Uncharacterized protein</fullName>
    </submittedName>
</protein>